<dbReference type="Proteomes" id="UP001162131">
    <property type="component" value="Unassembled WGS sequence"/>
</dbReference>
<proteinExistence type="predicted"/>
<organism evidence="1 2">
    <name type="scientific">Blepharisma stoltei</name>
    <dbReference type="NCBI Taxonomy" id="1481888"/>
    <lineage>
        <taxon>Eukaryota</taxon>
        <taxon>Sar</taxon>
        <taxon>Alveolata</taxon>
        <taxon>Ciliophora</taxon>
        <taxon>Postciliodesmatophora</taxon>
        <taxon>Heterotrichea</taxon>
        <taxon>Heterotrichida</taxon>
        <taxon>Blepharismidae</taxon>
        <taxon>Blepharisma</taxon>
    </lineage>
</organism>
<gene>
    <name evidence="1" type="ORF">BSTOLATCC_MIC6491</name>
</gene>
<protein>
    <submittedName>
        <fullName evidence="1">Uncharacterized protein</fullName>
    </submittedName>
</protein>
<name>A0AAU9IKP4_9CILI</name>
<accession>A0AAU9IKP4</accession>
<dbReference type="AlphaFoldDB" id="A0AAU9IKP4"/>
<keyword evidence="2" id="KW-1185">Reference proteome</keyword>
<evidence type="ECO:0000313" key="2">
    <source>
        <dbReference type="Proteomes" id="UP001162131"/>
    </source>
</evidence>
<dbReference type="EMBL" id="CAJZBQ010000006">
    <property type="protein sequence ID" value="CAG9312384.1"/>
    <property type="molecule type" value="Genomic_DNA"/>
</dbReference>
<reference evidence="1" key="1">
    <citation type="submission" date="2021-09" db="EMBL/GenBank/DDBJ databases">
        <authorList>
            <consortium name="AG Swart"/>
            <person name="Singh M."/>
            <person name="Singh A."/>
            <person name="Seah K."/>
            <person name="Emmerich C."/>
        </authorList>
    </citation>
    <scope>NUCLEOTIDE SEQUENCE</scope>
    <source>
        <strain evidence="1">ATCC30299</strain>
    </source>
</reference>
<evidence type="ECO:0000313" key="1">
    <source>
        <dbReference type="EMBL" id="CAG9312384.1"/>
    </source>
</evidence>
<sequence length="152" mass="17009">MKIYSILNSVGKAFSLFIGLRNQKIRRVKRALNVVKCDVLIPVKKDPIQEKRSSLGLGVQNPYPAIKIFGRAEEGFKAVFSAPILGCQEKKIGVTFYRFLHRVCIRPILDAIESIESENLSDYSDEGLWDINTTHSSFVASSDESEKALSVC</sequence>
<comment type="caution">
    <text evidence="1">The sequence shown here is derived from an EMBL/GenBank/DDBJ whole genome shotgun (WGS) entry which is preliminary data.</text>
</comment>